<keyword evidence="5 12" id="KW-0732">Signal</keyword>
<evidence type="ECO:0000256" key="9">
    <source>
        <dbReference type="ARBA" id="ARBA00023049"/>
    </source>
</evidence>
<dbReference type="OMA" id="EHFEFKP"/>
<evidence type="ECO:0000256" key="1">
    <source>
        <dbReference type="ARBA" id="ARBA00006398"/>
    </source>
</evidence>
<dbReference type="InterPro" id="IPR013642">
    <property type="entry name" value="CLCA_N"/>
</dbReference>
<evidence type="ECO:0000256" key="12">
    <source>
        <dbReference type="SAM" id="SignalP"/>
    </source>
</evidence>
<evidence type="ECO:0000256" key="10">
    <source>
        <dbReference type="ARBA" id="ARBA00023180"/>
    </source>
</evidence>
<feature type="signal peptide" evidence="12">
    <location>
        <begin position="1"/>
        <end position="21"/>
    </location>
</feature>
<dbReference type="RefSeq" id="XP_012803221.1">
    <property type="nucleotide sequence ID" value="XM_012947767.2"/>
</dbReference>
<keyword evidence="11" id="KW-0868">Chloride</keyword>
<dbReference type="Proteomes" id="UP000694385">
    <property type="component" value="Unassembled WGS sequence"/>
</dbReference>
<keyword evidence="4" id="KW-0479">Metal-binding</keyword>
<keyword evidence="15" id="KW-1185">Reference proteome</keyword>
<keyword evidence="3" id="KW-0645">Protease</keyword>
<reference evidence="14" key="1">
    <citation type="submission" date="2025-08" db="UniProtKB">
        <authorList>
            <consortium name="Ensembl"/>
        </authorList>
    </citation>
    <scope>IDENTIFICATION</scope>
</reference>
<dbReference type="InterPro" id="IPR002035">
    <property type="entry name" value="VWF_A"/>
</dbReference>
<evidence type="ECO:0000256" key="5">
    <source>
        <dbReference type="ARBA" id="ARBA00022729"/>
    </source>
</evidence>
<evidence type="ECO:0000256" key="11">
    <source>
        <dbReference type="ARBA" id="ARBA00023214"/>
    </source>
</evidence>
<dbReference type="GO" id="GO:0008237">
    <property type="term" value="F:metallopeptidase activity"/>
    <property type="evidence" value="ECO:0007669"/>
    <property type="project" value="UniProtKB-KW"/>
</dbReference>
<feature type="domain" description="VWFA" evidence="13">
    <location>
        <begin position="308"/>
        <end position="476"/>
    </location>
</feature>
<dbReference type="GO" id="GO:0005229">
    <property type="term" value="F:intracellularly calcium-gated chloride channel activity"/>
    <property type="evidence" value="ECO:0007669"/>
    <property type="project" value="InterPro"/>
</dbReference>
<dbReference type="CDD" id="cd00198">
    <property type="entry name" value="vWFA"/>
    <property type="match status" value="1"/>
</dbReference>
<dbReference type="InterPro" id="IPR036465">
    <property type="entry name" value="vWFA_dom_sf"/>
</dbReference>
<evidence type="ECO:0000256" key="8">
    <source>
        <dbReference type="ARBA" id="ARBA00022833"/>
    </source>
</evidence>
<dbReference type="GO" id="GO:0046872">
    <property type="term" value="F:metal ion binding"/>
    <property type="evidence" value="ECO:0007669"/>
    <property type="project" value="UniProtKB-KW"/>
</dbReference>
<dbReference type="InterPro" id="IPR051266">
    <property type="entry name" value="CLCR"/>
</dbReference>
<evidence type="ECO:0000256" key="3">
    <source>
        <dbReference type="ARBA" id="ARBA00022670"/>
    </source>
</evidence>
<keyword evidence="8" id="KW-0862">Zinc</keyword>
<sequence>MMLSLKVTLFLTLYLLQGVKSSMINLNNNGYDGMVIAINPSVSEDERLIQKIKEMITEASTYLFEATKRTVYFRKVSILIPMTWKSKPEYSLPKQESYDQADVIVAEPYVKYGDDPYTLQYGQCGEKGQYIHFTPNFLLSNNLPIYGPRGRVFAHEWAHLRWGVFDEYNLDQPFYMSSKNTIEATRCSTNITGRNVVNECQGGSCITRSCRHDSKTGLFEAKCTFIPDKSQIAKDSIMFMQSFDSVTEFCTKETHNTEAPNLQNKMCNHRSTWDVIVESADFQGASPMAGAKAPPPPTFSLLRSRPRVVCLVLDKSGSMGSDQRLIRMNQAAELYLIQIIEMGSLVGMVTFDSTATIKANLVRIIDDSAYLKITANLPQQADGGTSICSGLKTGFQAITSSNQSTSGSEIVLLTDGEDSGIRSCFEMVKQSGAVIHTIALGPDAAQDLEVLSNMTGGHRFSVIKDINGLTDAFSRISSRSGNISQQALQLESKALNISGKEWINGTVPVDSTIGNDTFFVVTWTTPPSPEIILQDPKGKIYKTSDFKVDQLNIQSARLRIPGIAETGTWTYSIENKGLKPQLLTLTVTTRARSPSTLPVITTAHMSQSAAHYPSKMIVYARVSQGFLPVLGVNVTAIIETEDGHQVTLELWDNGVGADTVKHDGIYSRYFTDYHGNGRYSLKVHAQARKSSAKLSVRQQPNKSLYIPGYVENGVITLNPPRPEAPQEEGEVQLEDFSRTASGGSFTVSGAPPNVRPAHDFPPSKITDLEAGFKGDYIQLTWTAPGSVLDKGRADSYVIRISKNFLALQKDFHNASVVNTSSLIPKESGSKENFEFKPEIFKTENGTNVYIIIQAINEANLTSEVSNIAQATKFIPPPPQEPSIPDLCTHVSAVSLTILGVLVVLAIF</sequence>
<feature type="chain" id="PRO_5034734143" evidence="12">
    <location>
        <begin position="22"/>
        <end position="907"/>
    </location>
</feature>
<keyword evidence="2" id="KW-0813">Transport</keyword>
<dbReference type="GeneTree" id="ENSGT00940000157555"/>
<dbReference type="PROSITE" id="PS50234">
    <property type="entry name" value="VWFA"/>
    <property type="match status" value="1"/>
</dbReference>
<reference evidence="14" key="2">
    <citation type="submission" date="2025-09" db="UniProtKB">
        <authorList>
            <consortium name="Ensembl"/>
        </authorList>
    </citation>
    <scope>IDENTIFICATION</scope>
</reference>
<dbReference type="Gene3D" id="3.40.50.410">
    <property type="entry name" value="von Willebrand factor, type A domain"/>
    <property type="match status" value="1"/>
</dbReference>
<dbReference type="Pfam" id="PF00092">
    <property type="entry name" value="VWA"/>
    <property type="match status" value="1"/>
</dbReference>
<evidence type="ECO:0000313" key="15">
    <source>
        <dbReference type="Proteomes" id="UP000694385"/>
    </source>
</evidence>
<accession>A0A8C5L267</accession>
<dbReference type="OrthoDB" id="687730at2759"/>
<dbReference type="SMART" id="SM00327">
    <property type="entry name" value="VWA"/>
    <property type="match status" value="1"/>
</dbReference>
<dbReference type="InterPro" id="IPR004727">
    <property type="entry name" value="CLCA_chordata"/>
</dbReference>
<dbReference type="Pfam" id="PF08434">
    <property type="entry name" value="CLCA"/>
    <property type="match status" value="1"/>
</dbReference>
<gene>
    <name evidence="14" type="primary">LOC101608091</name>
</gene>
<protein>
    <submittedName>
        <fullName evidence="14">Epithelial chloride channel protein-like</fullName>
    </submittedName>
</protein>
<keyword evidence="7" id="KW-0068">Autocatalytic cleavage</keyword>
<dbReference type="FunFam" id="2.60.40.10:FF:001134">
    <property type="entry name" value="Calcium-activated chloride channel regulator 1"/>
    <property type="match status" value="1"/>
</dbReference>
<dbReference type="Ensembl" id="ENSJJAT00000023743.1">
    <property type="protein sequence ID" value="ENSJJAP00000017225.1"/>
    <property type="gene ID" value="ENSJJAG00000018844.1"/>
</dbReference>
<proteinExistence type="inferred from homology"/>
<evidence type="ECO:0000256" key="7">
    <source>
        <dbReference type="ARBA" id="ARBA00022813"/>
    </source>
</evidence>
<dbReference type="AlphaFoldDB" id="A0A8C5L267"/>
<name>A0A8C5L267_JACJA</name>
<evidence type="ECO:0000313" key="14">
    <source>
        <dbReference type="Ensembl" id="ENSJJAP00000017225.1"/>
    </source>
</evidence>
<dbReference type="GeneID" id="101608091"/>
<evidence type="ECO:0000256" key="4">
    <source>
        <dbReference type="ARBA" id="ARBA00022723"/>
    </source>
</evidence>
<evidence type="ECO:0000256" key="6">
    <source>
        <dbReference type="ARBA" id="ARBA00022801"/>
    </source>
</evidence>
<keyword evidence="10" id="KW-0325">Glycoprotein</keyword>
<dbReference type="PANTHER" id="PTHR10579">
    <property type="entry name" value="CALCIUM-ACTIVATED CHLORIDE CHANNEL REGULATOR"/>
    <property type="match status" value="1"/>
</dbReference>
<organism evidence="14 15">
    <name type="scientific">Jaculus jaculus</name>
    <name type="common">Lesser Egyptian jerboa</name>
    <dbReference type="NCBI Taxonomy" id="51337"/>
    <lineage>
        <taxon>Eukaryota</taxon>
        <taxon>Metazoa</taxon>
        <taxon>Chordata</taxon>
        <taxon>Craniata</taxon>
        <taxon>Vertebrata</taxon>
        <taxon>Euteleostomi</taxon>
        <taxon>Mammalia</taxon>
        <taxon>Eutheria</taxon>
        <taxon>Euarchontoglires</taxon>
        <taxon>Glires</taxon>
        <taxon>Rodentia</taxon>
        <taxon>Myomorpha</taxon>
        <taxon>Dipodoidea</taxon>
        <taxon>Dipodidae</taxon>
        <taxon>Dipodinae</taxon>
        <taxon>Jaculus</taxon>
    </lineage>
</organism>
<evidence type="ECO:0000256" key="2">
    <source>
        <dbReference type="ARBA" id="ARBA00022448"/>
    </source>
</evidence>
<dbReference type="SUPFAM" id="SSF53300">
    <property type="entry name" value="vWA-like"/>
    <property type="match status" value="1"/>
</dbReference>
<dbReference type="GO" id="GO:0005886">
    <property type="term" value="C:plasma membrane"/>
    <property type="evidence" value="ECO:0007669"/>
    <property type="project" value="TreeGrafter"/>
</dbReference>
<comment type="similarity">
    <text evidence="1">Belongs to the CLCR family.</text>
</comment>
<dbReference type="GO" id="GO:0006508">
    <property type="term" value="P:proteolysis"/>
    <property type="evidence" value="ECO:0007669"/>
    <property type="project" value="UniProtKB-KW"/>
</dbReference>
<dbReference type="NCBIfam" id="NF041940">
    <property type="entry name" value="choice_anch_X"/>
    <property type="match status" value="1"/>
</dbReference>
<dbReference type="NCBIfam" id="TIGR00868">
    <property type="entry name" value="hCaCC"/>
    <property type="match status" value="1"/>
</dbReference>
<keyword evidence="6" id="KW-0378">Hydrolase</keyword>
<dbReference type="FunFam" id="3.40.50.410:FF:000034">
    <property type="entry name" value="calcium-activated chloride channel regulator 1"/>
    <property type="match status" value="1"/>
</dbReference>
<keyword evidence="9" id="KW-0482">Metalloprotease</keyword>
<evidence type="ECO:0000259" key="13">
    <source>
        <dbReference type="PROSITE" id="PS50234"/>
    </source>
</evidence>
<dbReference type="PANTHER" id="PTHR10579:SF42">
    <property type="entry name" value="CHLORIDE CHANNEL ACCESSORY 3B"/>
    <property type="match status" value="1"/>
</dbReference>